<reference evidence="2 3" key="1">
    <citation type="submission" date="2024-05" db="EMBL/GenBank/DDBJ databases">
        <title>Three bacterial strains, DH-69, EH-24, and ECK-19 isolated from coastal sediments.</title>
        <authorList>
            <person name="Ye Y.-Q."/>
            <person name="Du Z.-J."/>
        </authorList>
    </citation>
    <scope>NUCLEOTIDE SEQUENCE [LARGE SCALE GENOMIC DNA]</scope>
    <source>
        <strain evidence="2 3">ECK-19</strain>
    </source>
</reference>
<organism evidence="2 3">
    <name type="scientific">Hyphococcus lacteus</name>
    <dbReference type="NCBI Taxonomy" id="3143536"/>
    <lineage>
        <taxon>Bacteria</taxon>
        <taxon>Pseudomonadati</taxon>
        <taxon>Pseudomonadota</taxon>
        <taxon>Alphaproteobacteria</taxon>
        <taxon>Parvularculales</taxon>
        <taxon>Parvularculaceae</taxon>
        <taxon>Hyphococcus</taxon>
    </lineage>
</organism>
<proteinExistence type="predicted"/>
<evidence type="ECO:0000313" key="2">
    <source>
        <dbReference type="EMBL" id="MEX6633969.1"/>
    </source>
</evidence>
<evidence type="ECO:0000313" key="3">
    <source>
        <dbReference type="Proteomes" id="UP001560685"/>
    </source>
</evidence>
<dbReference type="Proteomes" id="UP001560685">
    <property type="component" value="Unassembled WGS sequence"/>
</dbReference>
<comment type="caution">
    <text evidence="2">The sequence shown here is derived from an EMBL/GenBank/DDBJ whole genome shotgun (WGS) entry which is preliminary data.</text>
</comment>
<keyword evidence="3" id="KW-1185">Reference proteome</keyword>
<name>A0ABV3Z585_9PROT</name>
<evidence type="ECO:0000256" key="1">
    <source>
        <dbReference type="SAM" id="SignalP"/>
    </source>
</evidence>
<feature type="signal peptide" evidence="1">
    <location>
        <begin position="1"/>
        <end position="23"/>
    </location>
</feature>
<accession>A0ABV3Z585</accession>
<protein>
    <submittedName>
        <fullName evidence="2">VPLPA-CTERM sorting domain-containing protein</fullName>
    </submittedName>
</protein>
<sequence length="196" mass="19781">MRTLHVLAASAALFVAPFAAANAAPCSVGTCAITNGGGPLSESNPIAIQDDDVTPGVYAAEGSFEVAPGLAGADVFVDVAFDEILAGQTEVAAGFSDLSIEFFQGLTSLGSFTVTNTDGTTNGGAALQTFFLSFISDADVNFAIDGLAFLNSGAALPDFNFNINAVVSEIPVPAALPLLLSGIAGLGFASRRKKTI</sequence>
<dbReference type="RefSeq" id="WP_369313963.1">
    <property type="nucleotide sequence ID" value="NZ_JBEHZE010000001.1"/>
</dbReference>
<dbReference type="InterPro" id="IPR022472">
    <property type="entry name" value="VPLPA-CTERM"/>
</dbReference>
<dbReference type="EMBL" id="JBEHZE010000001">
    <property type="protein sequence ID" value="MEX6633969.1"/>
    <property type="molecule type" value="Genomic_DNA"/>
</dbReference>
<keyword evidence="1" id="KW-0732">Signal</keyword>
<gene>
    <name evidence="2" type="ORF">ABFZ84_10450</name>
</gene>
<feature type="chain" id="PRO_5046004273" evidence="1">
    <location>
        <begin position="24"/>
        <end position="196"/>
    </location>
</feature>
<dbReference type="NCBIfam" id="TIGR03370">
    <property type="entry name" value="VPLPA-CTERM"/>
    <property type="match status" value="1"/>
</dbReference>